<reference evidence="1" key="1">
    <citation type="submission" date="2014-11" db="EMBL/GenBank/DDBJ databases">
        <authorList>
            <person name="Amaro Gonzalez C."/>
        </authorList>
    </citation>
    <scope>NUCLEOTIDE SEQUENCE</scope>
</reference>
<organism evidence="1">
    <name type="scientific">Anguilla anguilla</name>
    <name type="common">European freshwater eel</name>
    <name type="synonym">Muraena anguilla</name>
    <dbReference type="NCBI Taxonomy" id="7936"/>
    <lineage>
        <taxon>Eukaryota</taxon>
        <taxon>Metazoa</taxon>
        <taxon>Chordata</taxon>
        <taxon>Craniata</taxon>
        <taxon>Vertebrata</taxon>
        <taxon>Euteleostomi</taxon>
        <taxon>Actinopterygii</taxon>
        <taxon>Neopterygii</taxon>
        <taxon>Teleostei</taxon>
        <taxon>Anguilliformes</taxon>
        <taxon>Anguillidae</taxon>
        <taxon>Anguilla</taxon>
    </lineage>
</organism>
<reference evidence="1" key="2">
    <citation type="journal article" date="2015" name="Fish Shellfish Immunol.">
        <title>Early steps in the European eel (Anguilla anguilla)-Vibrio vulnificus interaction in the gills: Role of the RtxA13 toxin.</title>
        <authorList>
            <person name="Callol A."/>
            <person name="Pajuelo D."/>
            <person name="Ebbesson L."/>
            <person name="Teles M."/>
            <person name="MacKenzie S."/>
            <person name="Amaro C."/>
        </authorList>
    </citation>
    <scope>NUCLEOTIDE SEQUENCE</scope>
</reference>
<dbReference type="EMBL" id="GBXM01010111">
    <property type="protein sequence ID" value="JAH98466.1"/>
    <property type="molecule type" value="Transcribed_RNA"/>
</dbReference>
<protein>
    <submittedName>
        <fullName evidence="1">Uncharacterized protein</fullName>
    </submittedName>
</protein>
<accession>A0A0E9X7N5</accession>
<evidence type="ECO:0000313" key="1">
    <source>
        <dbReference type="EMBL" id="JAH98466.1"/>
    </source>
</evidence>
<proteinExistence type="predicted"/>
<name>A0A0E9X7N5_ANGAN</name>
<sequence length="71" mass="8463">MYNHEVRTKCTATPASSFNRLNDLLPFHRSKAQSPMFATRRSFAYLYGSFYCDFLTILKPEENSESWYLRR</sequence>
<dbReference type="AlphaFoldDB" id="A0A0E9X7N5"/>